<dbReference type="GO" id="GO:0016887">
    <property type="term" value="F:ATP hydrolysis activity"/>
    <property type="evidence" value="ECO:0007669"/>
    <property type="project" value="InterPro"/>
</dbReference>
<dbReference type="Pfam" id="PF05157">
    <property type="entry name" value="MshEN"/>
    <property type="match status" value="1"/>
</dbReference>
<dbReference type="Gene3D" id="3.30.450.90">
    <property type="match status" value="1"/>
</dbReference>
<dbReference type="EMBL" id="AP021874">
    <property type="protein sequence ID" value="BBO69544.1"/>
    <property type="molecule type" value="Genomic_DNA"/>
</dbReference>
<dbReference type="Gene3D" id="3.40.50.300">
    <property type="entry name" value="P-loop containing nucleotide triphosphate hydrolases"/>
    <property type="match status" value="1"/>
</dbReference>
<proteinExistence type="inferred from homology"/>
<sequence length="530" mass="59155">MADHHLPRDSKEGRKRRIGEQLMDDGLISADQLQQVLKRQAQAGGQLGSILIEMGFVALDDLLELLSRKFGVPGVNLYERNITNDVLQLIPVEKMTAMRVLPVAMEDQTLVLAMVNPQDFATTSELEFSLGKKIRPVVMPAFMIESAIRSISANPGMGLRGDVLSELVEMENGEKSPRLLPLLRYLKKTGANDMVFTAGSPPSIKIANTLKRLAIPALTPEDCLKYAREMLSDEGWQAFSKKTDYDFSATYPGIGRFRVALYRQRNSVAIALRPLMDAVPELPALNLPEWITNFALRPQGLILVSSPAGHGKTTTMSALVDIINTRRGCNIVTMEDPVEYLHKHKKSNISQREVGRDVGSFAQGMRHVLRHTPDVIVVGEMRDKETFRIALQAANSGHLVLSTVHSDNSTSIIERIVNMFEPFEQNLIRMTLAESLLLSIAQRLVTRADGKGRILALEYFVNSQRMKGFIRDGKTHHIRTQMQTGSDDFSSIDISLARLAKKGLIRVENGLNQCEDDLFYRSLIQAPEKK</sequence>
<dbReference type="InterPro" id="IPR037257">
    <property type="entry name" value="T2SS_E_N_sf"/>
</dbReference>
<name>A0A5K7YTE1_9BACT</name>
<dbReference type="SUPFAM" id="SSF52540">
    <property type="entry name" value="P-loop containing nucleoside triphosphate hydrolases"/>
    <property type="match status" value="1"/>
</dbReference>
<gene>
    <name evidence="3" type="ORF">DSCA_34740</name>
</gene>
<dbReference type="AlphaFoldDB" id="A0A5K7YTE1"/>
<keyword evidence="4" id="KW-1185">Reference proteome</keyword>
<accession>A0A5K7YTE1</accession>
<dbReference type="InterPro" id="IPR050921">
    <property type="entry name" value="T4SS_GSP_E_ATPase"/>
</dbReference>
<organism evidence="3 4">
    <name type="scientific">Desulfosarcina alkanivorans</name>
    <dbReference type="NCBI Taxonomy" id="571177"/>
    <lineage>
        <taxon>Bacteria</taxon>
        <taxon>Pseudomonadati</taxon>
        <taxon>Thermodesulfobacteriota</taxon>
        <taxon>Desulfobacteria</taxon>
        <taxon>Desulfobacterales</taxon>
        <taxon>Desulfosarcinaceae</taxon>
        <taxon>Desulfosarcina</taxon>
    </lineage>
</organism>
<feature type="domain" description="Bacterial type II secretion system protein E" evidence="2">
    <location>
        <begin position="369"/>
        <end position="383"/>
    </location>
</feature>
<dbReference type="NCBIfam" id="TIGR01420">
    <property type="entry name" value="pilT_fam"/>
    <property type="match status" value="1"/>
</dbReference>
<dbReference type="RefSeq" id="WP_167527828.1">
    <property type="nucleotide sequence ID" value="NZ_AP021874.1"/>
</dbReference>
<dbReference type="PROSITE" id="PS00662">
    <property type="entry name" value="T2SP_E"/>
    <property type="match status" value="1"/>
</dbReference>
<dbReference type="InterPro" id="IPR006321">
    <property type="entry name" value="PilT/PilU"/>
</dbReference>
<dbReference type="InterPro" id="IPR027417">
    <property type="entry name" value="P-loop_NTPase"/>
</dbReference>
<dbReference type="InterPro" id="IPR007831">
    <property type="entry name" value="T2SS_GspE_N"/>
</dbReference>
<dbReference type="InterPro" id="IPR001482">
    <property type="entry name" value="T2SS/T4SS_dom"/>
</dbReference>
<evidence type="ECO:0000313" key="3">
    <source>
        <dbReference type="EMBL" id="BBO69544.1"/>
    </source>
</evidence>
<dbReference type="Gene3D" id="3.30.300.160">
    <property type="entry name" value="Type II secretion system, protein E, N-terminal domain"/>
    <property type="match status" value="1"/>
</dbReference>
<evidence type="ECO:0000256" key="1">
    <source>
        <dbReference type="ARBA" id="ARBA00006611"/>
    </source>
</evidence>
<dbReference type="KEGG" id="dalk:DSCA_34740"/>
<comment type="similarity">
    <text evidence="1">Belongs to the GSP E family.</text>
</comment>
<dbReference type="Proteomes" id="UP000427906">
    <property type="component" value="Chromosome"/>
</dbReference>
<reference evidence="3 4" key="1">
    <citation type="submission" date="2019-11" db="EMBL/GenBank/DDBJ databases">
        <title>Comparative genomics of hydrocarbon-degrading Desulfosarcina strains.</title>
        <authorList>
            <person name="Watanabe M."/>
            <person name="Kojima H."/>
            <person name="Fukui M."/>
        </authorList>
    </citation>
    <scope>NUCLEOTIDE SEQUENCE [LARGE SCALE GENOMIC DNA]</scope>
    <source>
        <strain evidence="3 4">PL12</strain>
    </source>
</reference>
<evidence type="ECO:0000259" key="2">
    <source>
        <dbReference type="PROSITE" id="PS00662"/>
    </source>
</evidence>
<protein>
    <recommendedName>
        <fullName evidence="2">Bacterial type II secretion system protein E domain-containing protein</fullName>
    </recommendedName>
</protein>
<dbReference type="Pfam" id="PF00437">
    <property type="entry name" value="T2SSE"/>
    <property type="match status" value="1"/>
</dbReference>
<dbReference type="GO" id="GO:0005524">
    <property type="term" value="F:ATP binding"/>
    <property type="evidence" value="ECO:0007669"/>
    <property type="project" value="InterPro"/>
</dbReference>
<dbReference type="PANTHER" id="PTHR30486">
    <property type="entry name" value="TWITCHING MOTILITY PROTEIN PILT"/>
    <property type="match status" value="1"/>
</dbReference>
<dbReference type="SUPFAM" id="SSF160246">
    <property type="entry name" value="EspE N-terminal domain-like"/>
    <property type="match status" value="1"/>
</dbReference>
<evidence type="ECO:0000313" key="4">
    <source>
        <dbReference type="Proteomes" id="UP000427906"/>
    </source>
</evidence>